<dbReference type="Proteomes" id="UP000286134">
    <property type="component" value="Unassembled WGS sequence"/>
</dbReference>
<organism evidence="1 2">
    <name type="scientific">Erysiphe neolycopersici</name>
    <dbReference type="NCBI Taxonomy" id="212602"/>
    <lineage>
        <taxon>Eukaryota</taxon>
        <taxon>Fungi</taxon>
        <taxon>Dikarya</taxon>
        <taxon>Ascomycota</taxon>
        <taxon>Pezizomycotina</taxon>
        <taxon>Leotiomycetes</taxon>
        <taxon>Erysiphales</taxon>
        <taxon>Erysiphaceae</taxon>
        <taxon>Erysiphe</taxon>
    </lineage>
</organism>
<dbReference type="OrthoDB" id="3596854at2759"/>
<reference evidence="1 2" key="1">
    <citation type="journal article" date="2018" name="BMC Genomics">
        <title>Comparative genome analyses reveal sequence features reflecting distinct modes of host-adaptation between dicot and monocot powdery mildew.</title>
        <authorList>
            <person name="Wu Y."/>
            <person name="Ma X."/>
            <person name="Pan Z."/>
            <person name="Kale S.D."/>
            <person name="Song Y."/>
            <person name="King H."/>
            <person name="Zhang Q."/>
            <person name="Presley C."/>
            <person name="Deng X."/>
            <person name="Wei C.I."/>
            <person name="Xiao S."/>
        </authorList>
    </citation>
    <scope>NUCLEOTIDE SEQUENCE [LARGE SCALE GENOMIC DNA]</scope>
    <source>
        <strain evidence="1">UMSG2</strain>
    </source>
</reference>
<accession>A0A420I7J3</accession>
<feature type="non-terminal residue" evidence="1">
    <location>
        <position position="118"/>
    </location>
</feature>
<proteinExistence type="predicted"/>
<keyword evidence="2" id="KW-1185">Reference proteome</keyword>
<name>A0A420I7J3_9PEZI</name>
<sequence length="118" mass="13790">MATNTYPTFHICGKYDGSIPATRWLNQLQGDLRLHYTQVTAVVFFEAVSMLFVGKAGEWLDSLPEFTKFVDKEVEPSDKDMEEFKRAVMRRFPRKNVEVRVGNVQEDIQNFRQEPNEQ</sequence>
<dbReference type="EMBL" id="MCFK01000540">
    <property type="protein sequence ID" value="RKF65622.1"/>
    <property type="molecule type" value="Genomic_DNA"/>
</dbReference>
<protein>
    <recommendedName>
        <fullName evidence="3">Retrotransposon gag domain-containing protein</fullName>
    </recommendedName>
</protein>
<evidence type="ECO:0000313" key="2">
    <source>
        <dbReference type="Proteomes" id="UP000286134"/>
    </source>
</evidence>
<gene>
    <name evidence="1" type="ORF">OnM2_005018</name>
</gene>
<evidence type="ECO:0000313" key="1">
    <source>
        <dbReference type="EMBL" id="RKF65622.1"/>
    </source>
</evidence>
<dbReference type="AlphaFoldDB" id="A0A420I7J3"/>
<comment type="caution">
    <text evidence="1">The sequence shown here is derived from an EMBL/GenBank/DDBJ whole genome shotgun (WGS) entry which is preliminary data.</text>
</comment>
<evidence type="ECO:0008006" key="3">
    <source>
        <dbReference type="Google" id="ProtNLM"/>
    </source>
</evidence>